<keyword evidence="3" id="KW-1185">Reference proteome</keyword>
<protein>
    <recommendedName>
        <fullName evidence="4">Lipoprotein</fullName>
    </recommendedName>
</protein>
<organism evidence="2 3">
    <name type="scientific">Maribacter vaceletii</name>
    <dbReference type="NCBI Taxonomy" id="1206816"/>
    <lineage>
        <taxon>Bacteria</taxon>
        <taxon>Pseudomonadati</taxon>
        <taxon>Bacteroidota</taxon>
        <taxon>Flavobacteriia</taxon>
        <taxon>Flavobacteriales</taxon>
        <taxon>Flavobacteriaceae</taxon>
        <taxon>Maribacter</taxon>
    </lineage>
</organism>
<proteinExistence type="predicted"/>
<feature type="region of interest" description="Disordered" evidence="1">
    <location>
        <begin position="20"/>
        <end position="43"/>
    </location>
</feature>
<name>A0A495E7M9_9FLAO</name>
<comment type="caution">
    <text evidence="2">The sequence shown here is derived from an EMBL/GenBank/DDBJ whole genome shotgun (WGS) entry which is preliminary data.</text>
</comment>
<accession>A0A495E7M9</accession>
<evidence type="ECO:0008006" key="4">
    <source>
        <dbReference type="Google" id="ProtNLM"/>
    </source>
</evidence>
<sequence length="43" mass="4799">MKKIIFAFAAVVTLMAVSCSPNTSSDDDQLYEQGIDKKHLRPE</sequence>
<dbReference type="Proteomes" id="UP000269412">
    <property type="component" value="Unassembled WGS sequence"/>
</dbReference>
<dbReference type="RefSeq" id="WP_262697339.1">
    <property type="nucleotide sequence ID" value="NZ_RBIQ01000008.1"/>
</dbReference>
<reference evidence="2 3" key="1">
    <citation type="submission" date="2018-10" db="EMBL/GenBank/DDBJ databases">
        <title>Genomic Encyclopedia of Archaeal and Bacterial Type Strains, Phase II (KMG-II): from individual species to whole genera.</title>
        <authorList>
            <person name="Goeker M."/>
        </authorList>
    </citation>
    <scope>NUCLEOTIDE SEQUENCE [LARGE SCALE GENOMIC DNA]</scope>
    <source>
        <strain evidence="2 3">DSM 25230</strain>
    </source>
</reference>
<dbReference type="EMBL" id="RBIQ01000008">
    <property type="protein sequence ID" value="RKR12940.1"/>
    <property type="molecule type" value="Genomic_DNA"/>
</dbReference>
<evidence type="ECO:0000256" key="1">
    <source>
        <dbReference type="SAM" id="MobiDB-lite"/>
    </source>
</evidence>
<gene>
    <name evidence="2" type="ORF">CLV91_1652</name>
</gene>
<evidence type="ECO:0000313" key="3">
    <source>
        <dbReference type="Proteomes" id="UP000269412"/>
    </source>
</evidence>
<feature type="compositionally biased region" description="Basic and acidic residues" evidence="1">
    <location>
        <begin position="34"/>
        <end position="43"/>
    </location>
</feature>
<dbReference type="AlphaFoldDB" id="A0A495E7M9"/>
<evidence type="ECO:0000313" key="2">
    <source>
        <dbReference type="EMBL" id="RKR12940.1"/>
    </source>
</evidence>
<dbReference type="PROSITE" id="PS51257">
    <property type="entry name" value="PROKAR_LIPOPROTEIN"/>
    <property type="match status" value="1"/>
</dbReference>